<dbReference type="InterPro" id="IPR003156">
    <property type="entry name" value="DHHA1_dom"/>
</dbReference>
<dbReference type="InterPro" id="IPR051319">
    <property type="entry name" value="Oligoribo/pAp-PDE_c-di-AMP_PDE"/>
</dbReference>
<dbReference type="Pfam" id="PF02272">
    <property type="entry name" value="DHHA1"/>
    <property type="match status" value="1"/>
</dbReference>
<dbReference type="InterPro" id="IPR038763">
    <property type="entry name" value="DHH_sf"/>
</dbReference>
<evidence type="ECO:0000259" key="1">
    <source>
        <dbReference type="Pfam" id="PF01368"/>
    </source>
</evidence>
<dbReference type="GO" id="GO:0003676">
    <property type="term" value="F:nucleic acid binding"/>
    <property type="evidence" value="ECO:0007669"/>
    <property type="project" value="InterPro"/>
</dbReference>
<dbReference type="AlphaFoldDB" id="A0A7C6AF28"/>
<dbReference type="EMBL" id="DTHJ01000009">
    <property type="protein sequence ID" value="HHS62092.1"/>
    <property type="molecule type" value="Genomic_DNA"/>
</dbReference>
<gene>
    <name evidence="3" type="ORF">ENV70_00545</name>
</gene>
<dbReference type="PANTHER" id="PTHR47618">
    <property type="entry name" value="BIFUNCTIONAL OLIGORIBONUCLEASE AND PAP PHOSPHATASE NRNA"/>
    <property type="match status" value="1"/>
</dbReference>
<dbReference type="Gene3D" id="3.90.1640.10">
    <property type="entry name" value="inorganic pyrophosphatase (n-terminal core)"/>
    <property type="match status" value="1"/>
</dbReference>
<dbReference type="InterPro" id="IPR001667">
    <property type="entry name" value="DDH_dom"/>
</dbReference>
<proteinExistence type="predicted"/>
<feature type="domain" description="DHHA1" evidence="2">
    <location>
        <begin position="236"/>
        <end position="327"/>
    </location>
</feature>
<sequence>MIVKNMEKRLTDSLKRLIKAIKKHKRILIATHIDPDCDGICSALLMTNFVTSIKKNAKPLLFCHSPIPGKYQFLLKNFEFSKYLKDFDLLIAVDSADIDRIFPREKYNLNFLNEKFVINIDHHRSNRQFGNITIIDEKASSACEIIYRIYKKLGVNINQHIAEIFYAGIYNETGGFVYPNTTAEALCICSELINYGIEPAGLVKKLNAKTIEGTKLLSGVLETIEIKNGIGIMYLTQKMLKKYNAHISESENFISFLQAIQGVRISVFFREEKDSIRISLRSDGLLDVNEFARRFGGGGHRLAAGIRLKENFSSAKKKILSALFSELKNAGFIQ</sequence>
<dbReference type="Gene3D" id="3.10.310.30">
    <property type="match status" value="1"/>
</dbReference>
<name>A0A7C6AF28_UNCW3</name>
<feature type="domain" description="DDH" evidence="1">
    <location>
        <begin position="26"/>
        <end position="169"/>
    </location>
</feature>
<comment type="caution">
    <text evidence="3">The sequence shown here is derived from an EMBL/GenBank/DDBJ whole genome shotgun (WGS) entry which is preliminary data.</text>
</comment>
<protein>
    <submittedName>
        <fullName evidence="3">Bifunctional oligoribonuclease/PAP phosphatase NrnA</fullName>
    </submittedName>
</protein>
<reference evidence="3" key="1">
    <citation type="journal article" date="2020" name="mSystems">
        <title>Genome- and Community-Level Interaction Insights into Carbon Utilization and Element Cycling Functions of Hydrothermarchaeota in Hydrothermal Sediment.</title>
        <authorList>
            <person name="Zhou Z."/>
            <person name="Liu Y."/>
            <person name="Xu W."/>
            <person name="Pan J."/>
            <person name="Luo Z.H."/>
            <person name="Li M."/>
        </authorList>
    </citation>
    <scope>NUCLEOTIDE SEQUENCE [LARGE SCALE GENOMIC DNA]</scope>
    <source>
        <strain evidence="3">SpSt-783</strain>
    </source>
</reference>
<evidence type="ECO:0000313" key="3">
    <source>
        <dbReference type="EMBL" id="HHS62092.1"/>
    </source>
</evidence>
<dbReference type="Pfam" id="PF01368">
    <property type="entry name" value="DHH"/>
    <property type="match status" value="1"/>
</dbReference>
<dbReference type="SUPFAM" id="SSF64182">
    <property type="entry name" value="DHH phosphoesterases"/>
    <property type="match status" value="1"/>
</dbReference>
<organism evidence="3">
    <name type="scientific">candidate division WOR-3 bacterium</name>
    <dbReference type="NCBI Taxonomy" id="2052148"/>
    <lineage>
        <taxon>Bacteria</taxon>
        <taxon>Bacteria division WOR-3</taxon>
    </lineage>
</organism>
<accession>A0A7C6AF28</accession>
<evidence type="ECO:0000259" key="2">
    <source>
        <dbReference type="Pfam" id="PF02272"/>
    </source>
</evidence>
<dbReference type="PANTHER" id="PTHR47618:SF1">
    <property type="entry name" value="BIFUNCTIONAL OLIGORIBONUCLEASE AND PAP PHOSPHATASE NRNA"/>
    <property type="match status" value="1"/>
</dbReference>